<sequence>MKANKCCNVSLLDSAPPRLFAKSHASRASFARISNISSSSLSQMLCKCCSIFELASWLCRFHSTWAFAITSWRRSPSSTIGSRLQDGRVPGGIMAVMSRRSPSSDDRFLFLSIASAIAATKLSKVSFS</sequence>
<dbReference type="RefSeq" id="XP_005713554.1">
    <property type="nucleotide sequence ID" value="XM_005713497.1"/>
</dbReference>
<evidence type="ECO:0000313" key="1">
    <source>
        <dbReference type="EMBL" id="CDF33735.1"/>
    </source>
</evidence>
<dbReference type="AlphaFoldDB" id="R7Q8C5"/>
<dbReference type="GeneID" id="17321269"/>
<reference evidence="2" key="1">
    <citation type="journal article" date="2013" name="Proc. Natl. Acad. Sci. U.S.A.">
        <title>Genome structure and metabolic features in the red seaweed Chondrus crispus shed light on evolution of the Archaeplastida.</title>
        <authorList>
            <person name="Collen J."/>
            <person name="Porcel B."/>
            <person name="Carre W."/>
            <person name="Ball S.G."/>
            <person name="Chaparro C."/>
            <person name="Tonon T."/>
            <person name="Barbeyron T."/>
            <person name="Michel G."/>
            <person name="Noel B."/>
            <person name="Valentin K."/>
            <person name="Elias M."/>
            <person name="Artiguenave F."/>
            <person name="Arun A."/>
            <person name="Aury J.M."/>
            <person name="Barbosa-Neto J.F."/>
            <person name="Bothwell J.H."/>
            <person name="Bouget F.Y."/>
            <person name="Brillet L."/>
            <person name="Cabello-Hurtado F."/>
            <person name="Capella-Gutierrez S."/>
            <person name="Charrier B."/>
            <person name="Cladiere L."/>
            <person name="Cock J.M."/>
            <person name="Coelho S.M."/>
            <person name="Colleoni C."/>
            <person name="Czjzek M."/>
            <person name="Da Silva C."/>
            <person name="Delage L."/>
            <person name="Denoeud F."/>
            <person name="Deschamps P."/>
            <person name="Dittami S.M."/>
            <person name="Gabaldon T."/>
            <person name="Gachon C.M."/>
            <person name="Groisillier A."/>
            <person name="Herve C."/>
            <person name="Jabbari K."/>
            <person name="Katinka M."/>
            <person name="Kloareg B."/>
            <person name="Kowalczyk N."/>
            <person name="Labadie K."/>
            <person name="Leblanc C."/>
            <person name="Lopez P.J."/>
            <person name="McLachlan D.H."/>
            <person name="Meslet-Cladiere L."/>
            <person name="Moustafa A."/>
            <person name="Nehr Z."/>
            <person name="Nyvall Collen P."/>
            <person name="Panaud O."/>
            <person name="Partensky F."/>
            <person name="Poulain J."/>
            <person name="Rensing S.A."/>
            <person name="Rousvoal S."/>
            <person name="Samson G."/>
            <person name="Symeonidi A."/>
            <person name="Weissenbach J."/>
            <person name="Zambounis A."/>
            <person name="Wincker P."/>
            <person name="Boyen C."/>
        </authorList>
    </citation>
    <scope>NUCLEOTIDE SEQUENCE [LARGE SCALE GENOMIC DNA]</scope>
    <source>
        <strain evidence="2">cv. Stackhouse</strain>
    </source>
</reference>
<dbReference type="Gramene" id="CDF33735">
    <property type="protein sequence ID" value="CDF33735"/>
    <property type="gene ID" value="CHC_T00002521001"/>
</dbReference>
<organism evidence="1 2">
    <name type="scientific">Chondrus crispus</name>
    <name type="common">Carrageen Irish moss</name>
    <name type="synonym">Polymorpha crispa</name>
    <dbReference type="NCBI Taxonomy" id="2769"/>
    <lineage>
        <taxon>Eukaryota</taxon>
        <taxon>Rhodophyta</taxon>
        <taxon>Florideophyceae</taxon>
        <taxon>Rhodymeniophycidae</taxon>
        <taxon>Gigartinales</taxon>
        <taxon>Gigartinaceae</taxon>
        <taxon>Chondrus</taxon>
    </lineage>
</organism>
<keyword evidence="2" id="KW-1185">Reference proteome</keyword>
<evidence type="ECO:0000313" key="2">
    <source>
        <dbReference type="Proteomes" id="UP000012073"/>
    </source>
</evidence>
<name>R7Q8C5_CHOCR</name>
<dbReference type="KEGG" id="ccp:CHC_T00002521001"/>
<proteinExistence type="predicted"/>
<dbReference type="EMBL" id="HG001656">
    <property type="protein sequence ID" value="CDF33735.1"/>
    <property type="molecule type" value="Genomic_DNA"/>
</dbReference>
<dbReference type="Proteomes" id="UP000012073">
    <property type="component" value="Unassembled WGS sequence"/>
</dbReference>
<gene>
    <name evidence="1" type="ORF">CHC_T00002521001</name>
</gene>
<protein>
    <submittedName>
        <fullName evidence="1">Uncharacterized protein</fullName>
    </submittedName>
</protein>
<accession>R7Q8C5</accession>